<dbReference type="AlphaFoldDB" id="A0A9N9N9B0"/>
<evidence type="ECO:0000256" key="1">
    <source>
        <dbReference type="SAM" id="SignalP"/>
    </source>
</evidence>
<dbReference type="EMBL" id="CAJVPZ010023116">
    <property type="protein sequence ID" value="CAG8714337.1"/>
    <property type="molecule type" value="Genomic_DNA"/>
</dbReference>
<sequence>LTGIDGLLLIMLAETRASNVEMLASTVIFVEAPVETGKLRIKAPSTKTLCFEVFARTRTSRVKILQ</sequence>
<name>A0A9N9N9B0_9GLOM</name>
<organism evidence="2 3">
    <name type="scientific">Racocetra fulgida</name>
    <dbReference type="NCBI Taxonomy" id="60492"/>
    <lineage>
        <taxon>Eukaryota</taxon>
        <taxon>Fungi</taxon>
        <taxon>Fungi incertae sedis</taxon>
        <taxon>Mucoromycota</taxon>
        <taxon>Glomeromycotina</taxon>
        <taxon>Glomeromycetes</taxon>
        <taxon>Diversisporales</taxon>
        <taxon>Gigasporaceae</taxon>
        <taxon>Racocetra</taxon>
    </lineage>
</organism>
<reference evidence="2" key="1">
    <citation type="submission" date="2021-06" db="EMBL/GenBank/DDBJ databases">
        <authorList>
            <person name="Kallberg Y."/>
            <person name="Tangrot J."/>
            <person name="Rosling A."/>
        </authorList>
    </citation>
    <scope>NUCLEOTIDE SEQUENCE</scope>
    <source>
        <strain evidence="2">IN212</strain>
    </source>
</reference>
<evidence type="ECO:0000313" key="3">
    <source>
        <dbReference type="Proteomes" id="UP000789396"/>
    </source>
</evidence>
<comment type="caution">
    <text evidence="2">The sequence shown here is derived from an EMBL/GenBank/DDBJ whole genome shotgun (WGS) entry which is preliminary data.</text>
</comment>
<gene>
    <name evidence="2" type="ORF">RFULGI_LOCUS11051</name>
</gene>
<feature type="non-terminal residue" evidence="2">
    <location>
        <position position="1"/>
    </location>
</feature>
<protein>
    <submittedName>
        <fullName evidence="2">7235_t:CDS:1</fullName>
    </submittedName>
</protein>
<accession>A0A9N9N9B0</accession>
<keyword evidence="1" id="KW-0732">Signal</keyword>
<feature type="chain" id="PRO_5040406892" evidence="1">
    <location>
        <begin position="18"/>
        <end position="66"/>
    </location>
</feature>
<dbReference type="Proteomes" id="UP000789396">
    <property type="component" value="Unassembled WGS sequence"/>
</dbReference>
<proteinExistence type="predicted"/>
<feature type="signal peptide" evidence="1">
    <location>
        <begin position="1"/>
        <end position="17"/>
    </location>
</feature>
<evidence type="ECO:0000313" key="2">
    <source>
        <dbReference type="EMBL" id="CAG8714337.1"/>
    </source>
</evidence>
<keyword evidence="3" id="KW-1185">Reference proteome</keyword>